<dbReference type="InterPro" id="IPR002018">
    <property type="entry name" value="CarbesteraseB"/>
</dbReference>
<dbReference type="Pfam" id="PF07519">
    <property type="entry name" value="Tannase"/>
    <property type="match status" value="1"/>
</dbReference>
<keyword evidence="5 9" id="KW-0732">Signal</keyword>
<dbReference type="Gene3D" id="3.40.50.1820">
    <property type="entry name" value="alpha/beta hydrolase"/>
    <property type="match status" value="2"/>
</dbReference>
<dbReference type="InterPro" id="IPR029058">
    <property type="entry name" value="AB_hydrolase_fold"/>
</dbReference>
<dbReference type="InterPro" id="IPR019826">
    <property type="entry name" value="Carboxylesterase_B_AS"/>
</dbReference>
<evidence type="ECO:0000256" key="9">
    <source>
        <dbReference type="SAM" id="SignalP"/>
    </source>
</evidence>
<dbReference type="PROSITE" id="PS00122">
    <property type="entry name" value="CARBOXYLESTERASE_B_1"/>
    <property type="match status" value="1"/>
</dbReference>
<keyword evidence="7" id="KW-0106">Calcium</keyword>
<evidence type="ECO:0000259" key="10">
    <source>
        <dbReference type="Pfam" id="PF00135"/>
    </source>
</evidence>
<keyword evidence="8" id="KW-1015">Disulfide bond</keyword>
<comment type="similarity">
    <text evidence="2">Belongs to the tannase family.</text>
</comment>
<feature type="signal peptide" evidence="9">
    <location>
        <begin position="1"/>
        <end position="21"/>
    </location>
</feature>
<evidence type="ECO:0000313" key="11">
    <source>
        <dbReference type="EMBL" id="WOB10197.1"/>
    </source>
</evidence>
<dbReference type="GO" id="GO:0016787">
    <property type="term" value="F:hydrolase activity"/>
    <property type="evidence" value="ECO:0007669"/>
    <property type="project" value="UniProtKB-KW"/>
</dbReference>
<reference evidence="11 12" key="1">
    <citation type="submission" date="2023-10" db="EMBL/GenBank/DDBJ databases">
        <title>Bacteria for the degradation of biodegradable plastic PBAT(Polybutylene adipate terephthalate).</title>
        <authorList>
            <person name="Weon H.-Y."/>
            <person name="Yeon J."/>
        </authorList>
    </citation>
    <scope>NUCLEOTIDE SEQUENCE [LARGE SCALE GENOMIC DNA]</scope>
    <source>
        <strain evidence="11 12">SBD 7-3</strain>
    </source>
</reference>
<keyword evidence="4" id="KW-0479">Metal-binding</keyword>
<evidence type="ECO:0000256" key="8">
    <source>
        <dbReference type="ARBA" id="ARBA00023157"/>
    </source>
</evidence>
<accession>A0ABZ0D4M9</accession>
<dbReference type="PANTHER" id="PTHR33938:SF15">
    <property type="entry name" value="FERULOYL ESTERASE B-RELATED"/>
    <property type="match status" value="1"/>
</dbReference>
<keyword evidence="6 11" id="KW-0378">Hydrolase</keyword>
<dbReference type="PROSITE" id="PS00941">
    <property type="entry name" value="CARBOXYLESTERASE_B_2"/>
    <property type="match status" value="1"/>
</dbReference>
<dbReference type="Pfam" id="PF00135">
    <property type="entry name" value="COesterase"/>
    <property type="match status" value="1"/>
</dbReference>
<name>A0ABZ0D4M9_9BURK</name>
<proteinExistence type="inferred from homology"/>
<dbReference type="PANTHER" id="PTHR33938">
    <property type="entry name" value="FERULOYL ESTERASE B-RELATED"/>
    <property type="match status" value="1"/>
</dbReference>
<dbReference type="Proteomes" id="UP001303946">
    <property type="component" value="Chromosome"/>
</dbReference>
<feature type="domain" description="Carboxylesterase type B" evidence="10">
    <location>
        <begin position="578"/>
        <end position="1104"/>
    </location>
</feature>
<evidence type="ECO:0000256" key="6">
    <source>
        <dbReference type="ARBA" id="ARBA00022801"/>
    </source>
</evidence>
<evidence type="ECO:0000256" key="2">
    <source>
        <dbReference type="ARBA" id="ARBA00006249"/>
    </source>
</evidence>
<dbReference type="SUPFAM" id="SSF53474">
    <property type="entry name" value="alpha/beta-Hydrolases"/>
    <property type="match status" value="2"/>
</dbReference>
<evidence type="ECO:0000256" key="3">
    <source>
        <dbReference type="ARBA" id="ARBA00022487"/>
    </source>
</evidence>
<keyword evidence="3" id="KW-0719">Serine esterase</keyword>
<keyword evidence="12" id="KW-1185">Reference proteome</keyword>
<dbReference type="EMBL" id="CP136336">
    <property type="protein sequence ID" value="WOB10197.1"/>
    <property type="molecule type" value="Genomic_DNA"/>
</dbReference>
<dbReference type="InterPro" id="IPR011118">
    <property type="entry name" value="Tannase/feruloyl_esterase"/>
</dbReference>
<feature type="chain" id="PRO_5046802270" evidence="9">
    <location>
        <begin position="22"/>
        <end position="1124"/>
    </location>
</feature>
<dbReference type="RefSeq" id="WP_316703104.1">
    <property type="nucleotide sequence ID" value="NZ_CP136336.1"/>
</dbReference>
<evidence type="ECO:0000256" key="4">
    <source>
        <dbReference type="ARBA" id="ARBA00022723"/>
    </source>
</evidence>
<comment type="similarity">
    <text evidence="1">Belongs to the type-B carboxylesterase/lipase family.</text>
</comment>
<dbReference type="InterPro" id="IPR019819">
    <property type="entry name" value="Carboxylesterase_B_CS"/>
</dbReference>
<dbReference type="PROSITE" id="PS51257">
    <property type="entry name" value="PROKAR_LIPOPROTEIN"/>
    <property type="match status" value="1"/>
</dbReference>
<evidence type="ECO:0000256" key="5">
    <source>
        <dbReference type="ARBA" id="ARBA00022729"/>
    </source>
</evidence>
<gene>
    <name evidence="11" type="ORF">RXV79_09050</name>
</gene>
<organism evidence="11 12">
    <name type="scientific">Piscinibacter gummiphilus</name>
    <dbReference type="NCBI Taxonomy" id="946333"/>
    <lineage>
        <taxon>Bacteria</taxon>
        <taxon>Pseudomonadati</taxon>
        <taxon>Pseudomonadota</taxon>
        <taxon>Betaproteobacteria</taxon>
        <taxon>Burkholderiales</taxon>
        <taxon>Sphaerotilaceae</taxon>
        <taxon>Piscinibacter</taxon>
    </lineage>
</organism>
<sequence length="1124" mass="117997">MRPHYQALRLAFATIAVTALSACGGGDGDASAPPPPAPLACTALAGMTIPAAAIGLPTTGGTVTTATVVAASGTGASAVPEHCLVNGQIAPVDSAAQAIQFRVALPTVWNGKAMMYGGGGFDGSIPNVVGNVPAGSPNQALPIGRGYAVFASNGGHQAGALGSLDGTFLLNEEMLRNWAGEALKKTRDASAFLIRARYGVSTIQQSYFAGGSTGGREALEVATRWPDDWTGIIAWYPAWKQMSAMLAGHRASRALAQPGAYPSTPKRKLIQDAALEACDGLDGLADGLISNQNRCNAVFDPSTATLNGTPLRCPDGADTGDTCLSDVQIATLKAMNASTRFNFTLASGETGYPGYNVWGADLGITSNPSPLQPTITFLNLNTSQPVHPMPATAPYISRQLDAMIRYGVTRDLGYDSLSLDPENPGPWGPRLSELSTLLDVPVDLDAFAAKGGKLLLAHGLSDVLVSSRGTEEYYQRLQARMGPAEVDKFVRYYEAPGYGHALSTSFNVAWDSLTALENWVEQGTVPPLQVMGDTASGSIARTRPLCEYPKWARYNGSGDVNAAASFTCVPYEDVPPTQRSTTLGTVIGSDLSATSGTYAWKGIPYAKAPVGDLRWRAPAEADAWTTPRYTQTFGNACSSAGRLYGPGLNNRYDATIGTSLGQTVGSEDCLYLNVWRPASAATNLPVIVWVHGGSNITGYTADPMYDGANLARTANAVVVSVNYRLGLLGFFNLGQLKSGTNALDDSGNFAILDIIKALQFVNRNVASFGGNAGNVTLMGQSAGAVNVFAVMTSPLVAAANPALVHKWLPISGGLSPASELPAGSIATMAAPSDFRGQADYFLARLVIADGLATDIPSASAYIAGQTAEQIATYVRAKSADTIWQTVVTQLAPIGAGGSGPIGDGNVVPLNPIAAIRAGQYARGPVLMGNTRDEGKLFPTLLPLVGGAVGRLINDATVFSIAYGYQPNAAPQTTLEQWIPASYLPVTTPTTGWNARTEQLNRIFFLNSRDSMIAALQTQQSNIWHYRFDWDELPTPFNDIFGAAHAFDLPFAFGNFGPSLYAGISYTTANRPGRLALSDAMMRSIGAFARNGDPNNAALGVTWPVWPASLRFDATATAKAISVQP</sequence>
<evidence type="ECO:0000313" key="12">
    <source>
        <dbReference type="Proteomes" id="UP001303946"/>
    </source>
</evidence>
<evidence type="ECO:0000256" key="7">
    <source>
        <dbReference type="ARBA" id="ARBA00022837"/>
    </source>
</evidence>
<evidence type="ECO:0000256" key="1">
    <source>
        <dbReference type="ARBA" id="ARBA00005964"/>
    </source>
</evidence>
<protein>
    <submittedName>
        <fullName evidence="11">Tannase/feruloyl esterase family alpha/beta hydrolase</fullName>
    </submittedName>
</protein>